<reference evidence="1" key="1">
    <citation type="submission" date="2022-05" db="EMBL/GenBank/DDBJ databases">
        <title>Genome-based reclassification of Anoxybacillus salavatliensis Cihan et al. as a later heterotypic synonym of Anoxybacillus gonensis Belduz et al. 2003.</title>
        <authorList>
            <person name="Inan Bektas K."/>
            <person name="Guler H.I."/>
            <person name="Belduz A.O."/>
            <person name="Canakci S."/>
        </authorList>
    </citation>
    <scope>NUCLEOTIDE SEQUENCE</scope>
    <source>
        <strain evidence="1">NCIMB 13933</strain>
    </source>
</reference>
<dbReference type="KEGG" id="agn:AFK25_13260"/>
<sequence length="135" mass="15954">MNLDNCPVCGGLFLKTKFRDICEKCYKEEEEAFEVVYNFLRKRENRMATITQVVEATGVEEALLFKFIKTGRLQLRQFPHLGYPCARCGTIIREGKLCESCNKDVNKQLHMIYEEEKRKDKQNNNPTYYIKKDEK</sequence>
<dbReference type="AlphaFoldDB" id="A0AAW7TMD6"/>
<dbReference type="RefSeq" id="WP_019417514.1">
    <property type="nucleotide sequence ID" value="NZ_CP012152.1"/>
</dbReference>
<name>A0AAW7TMD6_9BACL</name>
<dbReference type="InterPro" id="IPR022258">
    <property type="entry name" value="Flagellar_operon_YvyF"/>
</dbReference>
<organism evidence="1 2">
    <name type="scientific">Anoxybacillus gonensis</name>
    <dbReference type="NCBI Taxonomy" id="198467"/>
    <lineage>
        <taxon>Bacteria</taxon>
        <taxon>Bacillati</taxon>
        <taxon>Bacillota</taxon>
        <taxon>Bacilli</taxon>
        <taxon>Bacillales</taxon>
        <taxon>Anoxybacillaceae</taxon>
        <taxon>Anoxybacillus</taxon>
    </lineage>
</organism>
<dbReference type="Proteomes" id="UP001176117">
    <property type="component" value="Unassembled WGS sequence"/>
</dbReference>
<dbReference type="NCBIfam" id="TIGR03826">
    <property type="entry name" value="YvyF"/>
    <property type="match status" value="1"/>
</dbReference>
<keyword evidence="2" id="KW-1185">Reference proteome</keyword>
<proteinExistence type="predicted"/>
<accession>A0AAW7TMD6</accession>
<gene>
    <name evidence="1" type="ORF">NBU54_09875</name>
</gene>
<evidence type="ECO:0000313" key="2">
    <source>
        <dbReference type="Proteomes" id="UP001176117"/>
    </source>
</evidence>
<dbReference type="EMBL" id="JAMOGB010000007">
    <property type="protein sequence ID" value="MDO0877970.1"/>
    <property type="molecule type" value="Genomic_DNA"/>
</dbReference>
<evidence type="ECO:0000313" key="1">
    <source>
        <dbReference type="EMBL" id="MDO0877970.1"/>
    </source>
</evidence>
<comment type="caution">
    <text evidence="1">The sequence shown here is derived from an EMBL/GenBank/DDBJ whole genome shotgun (WGS) entry which is preliminary data.</text>
</comment>
<protein>
    <recommendedName>
        <fullName evidence="3">Flagellar protein</fullName>
    </recommendedName>
</protein>
<evidence type="ECO:0008006" key="3">
    <source>
        <dbReference type="Google" id="ProtNLM"/>
    </source>
</evidence>